<sequence length="373" mass="42282">MVQAIQLRKERRHTGQRQQASKYVDQGTQSSFYSLRSHGSVSSFGASSFKEYIDSFSASSDSSSRYSSSSSLGSSPHSHSPEVAGIKNPAFSLTHDDRQSHTDSEGEQQSSTLANLLPLIPQPSSRQLAKTIWLPLQRLDSLAPGVQLKFDWSSVFEKFIRLDQSPHQLYARHLDRWPIYPRLPSVHTRLCRQLAKFESSLKNCWAELVSDILESIGSGTHGCAYGVSLGLWHEDDDISGQLERTVDRLIELQGNYGRESWVDIVSGCLEELFMVLEDLQLAHDLWPSPSYRSIRGSHPYSYTSAWDAEAYNKELACQTWVTQVLTVFDLEFERLDTALRRQIADTWGRSLKPSLEERTGSFKKRVKIMMTDI</sequence>
<evidence type="ECO:0000313" key="2">
    <source>
        <dbReference type="EMBL" id="CAE6451822.1"/>
    </source>
</evidence>
<feature type="compositionally biased region" description="Low complexity" evidence="1">
    <location>
        <begin position="58"/>
        <end position="78"/>
    </location>
</feature>
<comment type="caution">
    <text evidence="2">The sequence shown here is derived from an EMBL/GenBank/DDBJ whole genome shotgun (WGS) entry which is preliminary data.</text>
</comment>
<organism evidence="2 3">
    <name type="scientific">Rhizoctonia solani</name>
    <dbReference type="NCBI Taxonomy" id="456999"/>
    <lineage>
        <taxon>Eukaryota</taxon>
        <taxon>Fungi</taxon>
        <taxon>Dikarya</taxon>
        <taxon>Basidiomycota</taxon>
        <taxon>Agaricomycotina</taxon>
        <taxon>Agaricomycetes</taxon>
        <taxon>Cantharellales</taxon>
        <taxon>Ceratobasidiaceae</taxon>
        <taxon>Rhizoctonia</taxon>
    </lineage>
</organism>
<name>A0A8H3BBE7_9AGAM</name>
<feature type="compositionally biased region" description="Polar residues" evidence="1">
    <location>
        <begin position="16"/>
        <end position="26"/>
    </location>
</feature>
<evidence type="ECO:0000313" key="3">
    <source>
        <dbReference type="Proteomes" id="UP000663888"/>
    </source>
</evidence>
<reference evidence="2" key="1">
    <citation type="submission" date="2021-01" db="EMBL/GenBank/DDBJ databases">
        <authorList>
            <person name="Kaushik A."/>
        </authorList>
    </citation>
    <scope>NUCLEOTIDE SEQUENCE</scope>
    <source>
        <strain evidence="2">AG4-R118</strain>
    </source>
</reference>
<proteinExistence type="predicted"/>
<dbReference type="Proteomes" id="UP000663888">
    <property type="component" value="Unassembled WGS sequence"/>
</dbReference>
<accession>A0A8H3BBE7</accession>
<dbReference type="AlphaFoldDB" id="A0A8H3BBE7"/>
<dbReference type="EMBL" id="CAJMWX010001042">
    <property type="protein sequence ID" value="CAE6451822.1"/>
    <property type="molecule type" value="Genomic_DNA"/>
</dbReference>
<feature type="region of interest" description="Disordered" evidence="1">
    <location>
        <begin position="1"/>
        <end position="26"/>
    </location>
</feature>
<evidence type="ECO:0000256" key="1">
    <source>
        <dbReference type="SAM" id="MobiDB-lite"/>
    </source>
</evidence>
<gene>
    <name evidence="2" type="ORF">RDB_LOCUS70886</name>
</gene>
<feature type="region of interest" description="Disordered" evidence="1">
    <location>
        <begin position="58"/>
        <end position="85"/>
    </location>
</feature>
<protein>
    <submittedName>
        <fullName evidence="2">Uncharacterized protein</fullName>
    </submittedName>
</protein>
<feature type="non-terminal residue" evidence="2">
    <location>
        <position position="1"/>
    </location>
</feature>